<dbReference type="RefSeq" id="WP_020374904.1">
    <property type="nucleotide sequence ID" value="NZ_FWWY01000001.1"/>
</dbReference>
<evidence type="ECO:0000313" key="1">
    <source>
        <dbReference type="EMBL" id="SMC07053.1"/>
    </source>
</evidence>
<gene>
    <name evidence="1" type="ORF">SAMN00768000_3176</name>
</gene>
<dbReference type="AlphaFoldDB" id="A0A1W1WMU0"/>
<organism evidence="1 2">
    <name type="scientific">Sulfobacillus thermosulfidooxidans (strain DSM 9293 / VKM B-1269 / AT-1)</name>
    <dbReference type="NCBI Taxonomy" id="929705"/>
    <lineage>
        <taxon>Bacteria</taxon>
        <taxon>Bacillati</taxon>
        <taxon>Bacillota</taxon>
        <taxon>Clostridia</taxon>
        <taxon>Eubacteriales</taxon>
        <taxon>Clostridiales Family XVII. Incertae Sedis</taxon>
        <taxon>Sulfobacillus</taxon>
    </lineage>
</organism>
<evidence type="ECO:0000313" key="2">
    <source>
        <dbReference type="Proteomes" id="UP000192660"/>
    </source>
</evidence>
<dbReference type="OrthoDB" id="9876384at2"/>
<accession>A0A1W1WMU0</accession>
<dbReference type="EMBL" id="FWWY01000001">
    <property type="protein sequence ID" value="SMC07053.1"/>
    <property type="molecule type" value="Genomic_DNA"/>
</dbReference>
<keyword evidence="2" id="KW-1185">Reference proteome</keyword>
<dbReference type="Proteomes" id="UP000192660">
    <property type="component" value="Unassembled WGS sequence"/>
</dbReference>
<reference evidence="2" key="1">
    <citation type="submission" date="2017-04" db="EMBL/GenBank/DDBJ databases">
        <authorList>
            <person name="Varghese N."/>
            <person name="Submissions S."/>
        </authorList>
    </citation>
    <scope>NUCLEOTIDE SEQUENCE [LARGE SCALE GENOMIC DNA]</scope>
    <source>
        <strain evidence="2">DSM 9293</strain>
    </source>
</reference>
<name>A0A1W1WMU0_SULTA</name>
<sequence length="112" mass="13113">MSQQKPVIDNQISITPDMLSQLEVFITQPDRRTSDIFAERNFPLDHHLNLHWIIRHDIFEGVVMHLSLIDTEEYRHIAGFDKSITTAHDIEGEYVLQNSSALYRLHVYQSSH</sequence>
<protein>
    <submittedName>
        <fullName evidence="1">Uncharacterized protein</fullName>
    </submittedName>
</protein>
<proteinExistence type="predicted"/>